<dbReference type="EMBL" id="JAACXV010013357">
    <property type="protein sequence ID" value="KAF7273611.1"/>
    <property type="molecule type" value="Genomic_DNA"/>
</dbReference>
<reference evidence="2" key="1">
    <citation type="submission" date="2020-08" db="EMBL/GenBank/DDBJ databases">
        <title>Genome sequencing and assembly of the red palm weevil Rhynchophorus ferrugineus.</title>
        <authorList>
            <person name="Dias G.B."/>
            <person name="Bergman C.M."/>
            <person name="Manee M."/>
        </authorList>
    </citation>
    <scope>NUCLEOTIDE SEQUENCE</scope>
    <source>
        <strain evidence="2">AA-2017</strain>
        <tissue evidence="2">Whole larva</tissue>
    </source>
</reference>
<dbReference type="InterPro" id="IPR003599">
    <property type="entry name" value="Ig_sub"/>
</dbReference>
<dbReference type="Pfam" id="PF13927">
    <property type="entry name" value="Ig_3"/>
    <property type="match status" value="1"/>
</dbReference>
<dbReference type="CDD" id="cd00096">
    <property type="entry name" value="Ig"/>
    <property type="match status" value="1"/>
</dbReference>
<evidence type="ECO:0000259" key="1">
    <source>
        <dbReference type="PROSITE" id="PS50835"/>
    </source>
</evidence>
<keyword evidence="3" id="KW-1185">Reference proteome</keyword>
<dbReference type="Pfam" id="PF07679">
    <property type="entry name" value="I-set"/>
    <property type="match status" value="1"/>
</dbReference>
<evidence type="ECO:0000313" key="2">
    <source>
        <dbReference type="EMBL" id="KAF7273611.1"/>
    </source>
</evidence>
<dbReference type="InterPro" id="IPR036179">
    <property type="entry name" value="Ig-like_dom_sf"/>
</dbReference>
<dbReference type="PROSITE" id="PS50835">
    <property type="entry name" value="IG_LIKE"/>
    <property type="match status" value="2"/>
</dbReference>
<name>A0A834M6E1_RHYFE</name>
<dbReference type="SMART" id="SM00408">
    <property type="entry name" value="IGc2"/>
    <property type="match status" value="2"/>
</dbReference>
<accession>A0A834M6E1</accession>
<protein>
    <recommendedName>
        <fullName evidence="1">Ig-like domain-containing protein</fullName>
    </recommendedName>
</protein>
<dbReference type="PANTHER" id="PTHR45889:SF8">
    <property type="entry name" value="IG-LIKE DOMAIN-CONTAINING PROTEIN"/>
    <property type="match status" value="1"/>
</dbReference>
<evidence type="ECO:0000313" key="3">
    <source>
        <dbReference type="Proteomes" id="UP000625711"/>
    </source>
</evidence>
<dbReference type="FunFam" id="2.60.40.10:FF:001233">
    <property type="entry name" value="Uncharacterized protein, isoform B"/>
    <property type="match status" value="1"/>
</dbReference>
<dbReference type="InterPro" id="IPR013098">
    <property type="entry name" value="Ig_I-set"/>
</dbReference>
<dbReference type="InterPro" id="IPR013783">
    <property type="entry name" value="Ig-like_fold"/>
</dbReference>
<sequence>MRREPIQISGAEGNRIKFLSAGKTPTDILSRRYIECYFAGTVQANIKVDPATLPAFLTSSQVFKVKEHDRVVLPCEVTNLGPYILAWKKGIAVLSAGSVKVSPDPRVSLINGFNLEIRDAGPQDAGDYVCQIGTLDPREITHTLEILVPPEISYVSSNGRMEVKKGTSVHLECRASGNPVPKITWSRKNNLLPGGDQTAITSVLVLDRVDRHHAGIYQCTASNGIGEDAIQQIFLHVLCEYNFFYFQNLL</sequence>
<dbReference type="Gene3D" id="2.60.40.10">
    <property type="entry name" value="Immunoglobulins"/>
    <property type="match status" value="2"/>
</dbReference>
<organism evidence="2 3">
    <name type="scientific">Rhynchophorus ferrugineus</name>
    <name type="common">Red palm weevil</name>
    <name type="synonym">Curculio ferrugineus</name>
    <dbReference type="NCBI Taxonomy" id="354439"/>
    <lineage>
        <taxon>Eukaryota</taxon>
        <taxon>Metazoa</taxon>
        <taxon>Ecdysozoa</taxon>
        <taxon>Arthropoda</taxon>
        <taxon>Hexapoda</taxon>
        <taxon>Insecta</taxon>
        <taxon>Pterygota</taxon>
        <taxon>Neoptera</taxon>
        <taxon>Endopterygota</taxon>
        <taxon>Coleoptera</taxon>
        <taxon>Polyphaga</taxon>
        <taxon>Cucujiformia</taxon>
        <taxon>Curculionidae</taxon>
        <taxon>Dryophthorinae</taxon>
        <taxon>Rhynchophorus</taxon>
    </lineage>
</organism>
<feature type="domain" description="Ig-like" evidence="1">
    <location>
        <begin position="54"/>
        <end position="141"/>
    </location>
</feature>
<comment type="caution">
    <text evidence="2">The sequence shown here is derived from an EMBL/GenBank/DDBJ whole genome shotgun (WGS) entry which is preliminary data.</text>
</comment>
<feature type="domain" description="Ig-like" evidence="1">
    <location>
        <begin position="150"/>
        <end position="231"/>
    </location>
</feature>
<dbReference type="PANTHER" id="PTHR45889">
    <property type="entry name" value="IG-LIKE DOMAIN-CONTAINING PROTEIN"/>
    <property type="match status" value="1"/>
</dbReference>
<dbReference type="SMART" id="SM00409">
    <property type="entry name" value="IG"/>
    <property type="match status" value="2"/>
</dbReference>
<dbReference type="InterPro" id="IPR003598">
    <property type="entry name" value="Ig_sub2"/>
</dbReference>
<dbReference type="InterPro" id="IPR007110">
    <property type="entry name" value="Ig-like_dom"/>
</dbReference>
<dbReference type="Proteomes" id="UP000625711">
    <property type="component" value="Unassembled WGS sequence"/>
</dbReference>
<dbReference type="OrthoDB" id="6159398at2759"/>
<gene>
    <name evidence="2" type="ORF">GWI33_013682</name>
</gene>
<dbReference type="SUPFAM" id="SSF48726">
    <property type="entry name" value="Immunoglobulin"/>
    <property type="match status" value="2"/>
</dbReference>
<dbReference type="AlphaFoldDB" id="A0A834M6E1"/>
<proteinExistence type="predicted"/>